<reference evidence="1" key="1">
    <citation type="submission" date="2014-08" db="EMBL/GenBank/DDBJ databases">
        <authorList>
            <person name="Falentin Helene"/>
        </authorList>
    </citation>
    <scope>NUCLEOTIDE SEQUENCE</scope>
</reference>
<gene>
    <name evidence="1" type="ORF">PFCIRM138_03815</name>
</gene>
<evidence type="ECO:0000313" key="1">
    <source>
        <dbReference type="EMBL" id="CEP26060.1"/>
    </source>
</evidence>
<protein>
    <submittedName>
        <fullName evidence="1">Uncharacterized protein</fullName>
    </submittedName>
</protein>
<proteinExistence type="predicted"/>
<sequence length="94" mass="10170">MPASTRPKRPYRQLIDPNLDHRRDPAIAEAKGRLARLYLGNPTPDPAAVAEAKGDLNTAVLARHIADALAKGPAFTPEQTDFLASMLLDAAVER</sequence>
<organism evidence="1">
    <name type="scientific">Propionibacterium freudenreichii subsp. freudenreichii</name>
    <dbReference type="NCBI Taxonomy" id="66712"/>
    <lineage>
        <taxon>Bacteria</taxon>
        <taxon>Bacillati</taxon>
        <taxon>Actinomycetota</taxon>
        <taxon>Actinomycetes</taxon>
        <taxon>Propionibacteriales</taxon>
        <taxon>Propionibacteriaceae</taxon>
        <taxon>Propionibacterium</taxon>
    </lineage>
</organism>
<dbReference type="EMBL" id="LM676388">
    <property type="protein sequence ID" value="CEP26060.1"/>
    <property type="molecule type" value="Genomic_DNA"/>
</dbReference>
<accession>A0A0B7NQD6</accession>
<name>A0A0B7NQD6_PROFF</name>
<dbReference type="AlphaFoldDB" id="A0A0B7NQD6"/>